<evidence type="ECO:0000313" key="3">
    <source>
        <dbReference type="EMBL" id="KAJ7707732.1"/>
    </source>
</evidence>
<proteinExistence type="predicted"/>
<dbReference type="SMART" id="SM00563">
    <property type="entry name" value="PlsC"/>
    <property type="match status" value="1"/>
</dbReference>
<dbReference type="GO" id="GO:0004366">
    <property type="term" value="F:glycerol-3-phosphate O-acyltransferase activity"/>
    <property type="evidence" value="ECO:0007669"/>
    <property type="project" value="TreeGrafter"/>
</dbReference>
<dbReference type="GO" id="GO:0008654">
    <property type="term" value="P:phospholipid biosynthetic process"/>
    <property type="evidence" value="ECO:0007669"/>
    <property type="project" value="TreeGrafter"/>
</dbReference>
<dbReference type="PANTHER" id="PTHR31605">
    <property type="entry name" value="GLYCEROL-3-PHOSPHATE O-ACYLTRANSFERASE 1"/>
    <property type="match status" value="1"/>
</dbReference>
<comment type="caution">
    <text evidence="3">The sequence shown here is derived from an EMBL/GenBank/DDBJ whole genome shotgun (WGS) entry which is preliminary data.</text>
</comment>
<keyword evidence="1" id="KW-1133">Transmembrane helix</keyword>
<name>A0AAD7MAF0_MYCRO</name>
<gene>
    <name evidence="3" type="ORF">B0H17DRAFT_1033756</name>
</gene>
<protein>
    <recommendedName>
        <fullName evidence="2">Phospholipid/glycerol acyltransferase domain-containing protein</fullName>
    </recommendedName>
</protein>
<organism evidence="3 4">
    <name type="scientific">Mycena rosella</name>
    <name type="common">Pink bonnet</name>
    <name type="synonym">Agaricus rosellus</name>
    <dbReference type="NCBI Taxonomy" id="1033263"/>
    <lineage>
        <taxon>Eukaryota</taxon>
        <taxon>Fungi</taxon>
        <taxon>Dikarya</taxon>
        <taxon>Basidiomycota</taxon>
        <taxon>Agaricomycotina</taxon>
        <taxon>Agaricomycetes</taxon>
        <taxon>Agaricomycetidae</taxon>
        <taxon>Agaricales</taxon>
        <taxon>Marasmiineae</taxon>
        <taxon>Mycenaceae</taxon>
        <taxon>Mycena</taxon>
    </lineage>
</organism>
<dbReference type="SUPFAM" id="SSF69593">
    <property type="entry name" value="Glycerol-3-phosphate (1)-acyltransferase"/>
    <property type="match status" value="1"/>
</dbReference>
<dbReference type="EMBL" id="JARKIE010000005">
    <property type="protein sequence ID" value="KAJ7707732.1"/>
    <property type="molecule type" value="Genomic_DNA"/>
</dbReference>
<feature type="domain" description="Phospholipid/glycerol acyltransferase" evidence="2">
    <location>
        <begin position="39"/>
        <end position="172"/>
    </location>
</feature>
<feature type="transmembrane region" description="Helical" evidence="1">
    <location>
        <begin position="372"/>
        <end position="390"/>
    </location>
</feature>
<accession>A0AAD7MAF0</accession>
<keyword evidence="1" id="KW-0812">Transmembrane</keyword>
<dbReference type="AlphaFoldDB" id="A0AAD7MAF0"/>
<dbReference type="InterPro" id="IPR002123">
    <property type="entry name" value="Plipid/glycerol_acylTrfase"/>
</dbReference>
<evidence type="ECO:0000313" key="4">
    <source>
        <dbReference type="Proteomes" id="UP001221757"/>
    </source>
</evidence>
<dbReference type="InterPro" id="IPR052744">
    <property type="entry name" value="GPAT/DAPAT"/>
</dbReference>
<reference evidence="3" key="1">
    <citation type="submission" date="2023-03" db="EMBL/GenBank/DDBJ databases">
        <title>Massive genome expansion in bonnet fungi (Mycena s.s.) driven by repeated elements and novel gene families across ecological guilds.</title>
        <authorList>
            <consortium name="Lawrence Berkeley National Laboratory"/>
            <person name="Harder C.B."/>
            <person name="Miyauchi S."/>
            <person name="Viragh M."/>
            <person name="Kuo A."/>
            <person name="Thoen E."/>
            <person name="Andreopoulos B."/>
            <person name="Lu D."/>
            <person name="Skrede I."/>
            <person name="Drula E."/>
            <person name="Henrissat B."/>
            <person name="Morin E."/>
            <person name="Kohler A."/>
            <person name="Barry K."/>
            <person name="LaButti K."/>
            <person name="Morin E."/>
            <person name="Salamov A."/>
            <person name="Lipzen A."/>
            <person name="Mereny Z."/>
            <person name="Hegedus B."/>
            <person name="Baldrian P."/>
            <person name="Stursova M."/>
            <person name="Weitz H."/>
            <person name="Taylor A."/>
            <person name="Grigoriev I.V."/>
            <person name="Nagy L.G."/>
            <person name="Martin F."/>
            <person name="Kauserud H."/>
        </authorList>
    </citation>
    <scope>NUCLEOTIDE SEQUENCE</scope>
    <source>
        <strain evidence="3">CBHHK067</strain>
    </source>
</reference>
<evidence type="ECO:0000256" key="1">
    <source>
        <dbReference type="SAM" id="Phobius"/>
    </source>
</evidence>
<dbReference type="PANTHER" id="PTHR31605:SF0">
    <property type="entry name" value="GLYCEROL-3-PHOSPHATE O-ACYLTRANSFERASE 1"/>
    <property type="match status" value="1"/>
</dbReference>
<dbReference type="Pfam" id="PF01553">
    <property type="entry name" value="Acyltransferase"/>
    <property type="match status" value="1"/>
</dbReference>
<dbReference type="GO" id="GO:0016287">
    <property type="term" value="F:glycerone-phosphate O-acyltransferase activity"/>
    <property type="evidence" value="ECO:0007669"/>
    <property type="project" value="TreeGrafter"/>
</dbReference>
<keyword evidence="1" id="KW-0472">Membrane</keyword>
<dbReference type="CDD" id="cd07992">
    <property type="entry name" value="LPLAT_AAK14816-like"/>
    <property type="match status" value="1"/>
</dbReference>
<feature type="transmembrane region" description="Helical" evidence="1">
    <location>
        <begin position="410"/>
        <end position="428"/>
    </location>
</feature>
<dbReference type="Proteomes" id="UP001221757">
    <property type="component" value="Unassembled WGS sequence"/>
</dbReference>
<keyword evidence="4" id="KW-1185">Reference proteome</keyword>
<sequence length="539" mass="59501">MELRLVYRILRKISDWSLVSFYSEAEVSGEYNVPKDSPLIITPCHHNELIDVATLAATIPHRRKVSFWAKSTTFAHPVLGLILSSSGAIPVRRNPNKADSATSNVALFDASTAALARNQVIGVFPEGTSYTEPAIAQILSGAAWAALEFMRSQHADGKARSVIIIPVGIVYTNKSKFRSRVHVEYGVPIDMASYVSTSFFDVIDANAERLVVKAVMHDIETQLKKMTINGPDWETVYAAQMARNILWVDERNVKLKDWVVVGQTLVDLFSPSPSSEDAELVSVKRALTKYFSLLHYTNITNAHLASLLPDSRTLPSRLFVFRFVLTILPTLLNPSFLLFIPPFVAHIPAYLFAGLGSKYLAPAGEEESQAQFKVILGGLGTGLGAGMSSYWITRVAQALDPRLGGTRSKLFLWALTGWFLLKWHGLLVDSNYRRYERLSAAFKILVGVLQPRSWDLSPSKLALYETPPAPAGNAFLLRKEGSAALGGKAWAKAQPRPTPSRRMIFHLLRARRTAIAALAAFRKNRAEQVLTDLGGVFPA</sequence>
<evidence type="ECO:0000259" key="2">
    <source>
        <dbReference type="SMART" id="SM00563"/>
    </source>
</evidence>